<comment type="caution">
    <text evidence="1">The sequence shown here is derived from an EMBL/GenBank/DDBJ whole genome shotgun (WGS) entry which is preliminary data.</text>
</comment>
<dbReference type="Proteomes" id="UP000240653">
    <property type="component" value="Unassembled WGS sequence"/>
</dbReference>
<evidence type="ECO:0000313" key="1">
    <source>
        <dbReference type="EMBL" id="PSJ51427.1"/>
    </source>
</evidence>
<reference evidence="1 2" key="1">
    <citation type="submission" date="2018-03" db="EMBL/GenBank/DDBJ databases">
        <title>The draft genome of Mesorhizobium soli JCM 19897.</title>
        <authorList>
            <person name="Li L."/>
            <person name="Liu L."/>
            <person name="Liang L."/>
            <person name="Wang T."/>
            <person name="Zhang X."/>
        </authorList>
    </citation>
    <scope>NUCLEOTIDE SEQUENCE [LARGE SCALE GENOMIC DNA]</scope>
    <source>
        <strain evidence="1 2">JCM 19897</strain>
    </source>
</reference>
<organism evidence="1 2">
    <name type="scientific">Pseudaminobacter soli</name>
    <name type="common">ex Li et al. 2025</name>
    <dbReference type="NCBI Taxonomy" id="1295366"/>
    <lineage>
        <taxon>Bacteria</taxon>
        <taxon>Pseudomonadati</taxon>
        <taxon>Pseudomonadota</taxon>
        <taxon>Alphaproteobacteria</taxon>
        <taxon>Hyphomicrobiales</taxon>
        <taxon>Phyllobacteriaceae</taxon>
        <taxon>Pseudaminobacter</taxon>
    </lineage>
</organism>
<gene>
    <name evidence="1" type="ORF">C7I85_29435</name>
</gene>
<evidence type="ECO:0000313" key="2">
    <source>
        <dbReference type="Proteomes" id="UP000240653"/>
    </source>
</evidence>
<dbReference type="EMBL" id="PXYL01000038">
    <property type="protein sequence ID" value="PSJ51427.1"/>
    <property type="molecule type" value="Genomic_DNA"/>
</dbReference>
<sequence>MFGFLATQIGVRALDAEHQFLAKVPDRIDGGLFVVGFSDVVVECHPIERRELANIRQRPQAAFRLRHDFTDLWDFQLKLFLDFGVLLICKSHYVDLLSGVVGAVGA</sequence>
<keyword evidence="2" id="KW-1185">Reference proteome</keyword>
<accession>A0A2P7RMI1</accession>
<dbReference type="AlphaFoldDB" id="A0A2P7RMI1"/>
<protein>
    <submittedName>
        <fullName evidence="1">Uncharacterized protein</fullName>
    </submittedName>
</protein>
<proteinExistence type="predicted"/>
<name>A0A2P7RMI1_9HYPH</name>